<organism evidence="3 4">
    <name type="scientific">Rhizodiscina lignyota</name>
    <dbReference type="NCBI Taxonomy" id="1504668"/>
    <lineage>
        <taxon>Eukaryota</taxon>
        <taxon>Fungi</taxon>
        <taxon>Dikarya</taxon>
        <taxon>Ascomycota</taxon>
        <taxon>Pezizomycotina</taxon>
        <taxon>Dothideomycetes</taxon>
        <taxon>Pleosporomycetidae</taxon>
        <taxon>Aulographales</taxon>
        <taxon>Rhizodiscinaceae</taxon>
        <taxon>Rhizodiscina</taxon>
    </lineage>
</organism>
<name>A0A9P4IK63_9PEZI</name>
<dbReference type="SUPFAM" id="SSF51197">
    <property type="entry name" value="Clavaminate synthase-like"/>
    <property type="match status" value="1"/>
</dbReference>
<dbReference type="InterPro" id="IPR003819">
    <property type="entry name" value="TauD/TfdA-like"/>
</dbReference>
<dbReference type="Pfam" id="PF02668">
    <property type="entry name" value="TauD"/>
    <property type="match status" value="1"/>
</dbReference>
<dbReference type="Proteomes" id="UP000799772">
    <property type="component" value="Unassembled WGS sequence"/>
</dbReference>
<evidence type="ECO:0000259" key="2">
    <source>
        <dbReference type="Pfam" id="PF02668"/>
    </source>
</evidence>
<dbReference type="PANTHER" id="PTHR10696:SF54">
    <property type="entry name" value="FAMILY OXIDOREDUCTASE, PUTATIVE (AFU_ORTHOLOGUE AFUA_4G13850)-RELATED"/>
    <property type="match status" value="1"/>
</dbReference>
<accession>A0A9P4IK63</accession>
<dbReference type="OrthoDB" id="272271at2759"/>
<sequence>MAPHAEGPFGDTSGYTPSADSIRELRAALRLHHRQVVSEKTWLTEGAQSIDSHDREEKREPWILQLSLDDLNEIEDAVQHFEGTKLPLNKLQARHFPLPKLSLKIRKRSIALSDRQPYFLIRGLKPQWFSKCKNVIIYTGIASHVGSKRAMAAGDPNVLHHITNLDILPETENTIYRGPANRTMPIPFHNDYGDILSLYTLSRPASGGDFYLADIHDIVSRISETRPDLVETLRKSWIVVNPQADGDYDARPLLFTLPSGQMAIQASRSRLFGTIARPRPPSLPPLSAQQVEALNALHAAGQEVARCFEFRSGDMIFFNNLRMMHARDGFVDGNELENTTKRYLLRLILRDERNRINWEPPKEMRPTWKTLYGHEDEEEILAVRPELFSFKAGH</sequence>
<gene>
    <name evidence="3" type="ORF">NA57DRAFT_71632</name>
</gene>
<feature type="domain" description="TauD/TfdA-like" evidence="2">
    <location>
        <begin position="89"/>
        <end position="346"/>
    </location>
</feature>
<dbReference type="EMBL" id="ML978122">
    <property type="protein sequence ID" value="KAF2102644.1"/>
    <property type="molecule type" value="Genomic_DNA"/>
</dbReference>
<reference evidence="3" key="1">
    <citation type="journal article" date="2020" name="Stud. Mycol.">
        <title>101 Dothideomycetes genomes: a test case for predicting lifestyles and emergence of pathogens.</title>
        <authorList>
            <person name="Haridas S."/>
            <person name="Albert R."/>
            <person name="Binder M."/>
            <person name="Bloem J."/>
            <person name="Labutti K."/>
            <person name="Salamov A."/>
            <person name="Andreopoulos B."/>
            <person name="Baker S."/>
            <person name="Barry K."/>
            <person name="Bills G."/>
            <person name="Bluhm B."/>
            <person name="Cannon C."/>
            <person name="Castanera R."/>
            <person name="Culley D."/>
            <person name="Daum C."/>
            <person name="Ezra D."/>
            <person name="Gonzalez J."/>
            <person name="Henrissat B."/>
            <person name="Kuo A."/>
            <person name="Liang C."/>
            <person name="Lipzen A."/>
            <person name="Lutzoni F."/>
            <person name="Magnuson J."/>
            <person name="Mondo S."/>
            <person name="Nolan M."/>
            <person name="Ohm R."/>
            <person name="Pangilinan J."/>
            <person name="Park H.-J."/>
            <person name="Ramirez L."/>
            <person name="Alfaro M."/>
            <person name="Sun H."/>
            <person name="Tritt A."/>
            <person name="Yoshinaga Y."/>
            <person name="Zwiers L.-H."/>
            <person name="Turgeon B."/>
            <person name="Goodwin S."/>
            <person name="Spatafora J."/>
            <person name="Crous P."/>
            <person name="Grigoriev I."/>
        </authorList>
    </citation>
    <scope>NUCLEOTIDE SEQUENCE</scope>
    <source>
        <strain evidence="3">CBS 133067</strain>
    </source>
</reference>
<dbReference type="PANTHER" id="PTHR10696">
    <property type="entry name" value="GAMMA-BUTYROBETAINE HYDROXYLASE-RELATED"/>
    <property type="match status" value="1"/>
</dbReference>
<proteinExistence type="predicted"/>
<dbReference type="Gene3D" id="3.60.130.10">
    <property type="entry name" value="Clavaminate synthase-like"/>
    <property type="match status" value="1"/>
</dbReference>
<comment type="caution">
    <text evidence="3">The sequence shown here is derived from an EMBL/GenBank/DDBJ whole genome shotgun (WGS) entry which is preliminary data.</text>
</comment>
<dbReference type="InterPro" id="IPR042098">
    <property type="entry name" value="TauD-like_sf"/>
</dbReference>
<dbReference type="InterPro" id="IPR050411">
    <property type="entry name" value="AlphaKG_dependent_hydroxylases"/>
</dbReference>
<keyword evidence="4" id="KW-1185">Reference proteome</keyword>
<keyword evidence="1" id="KW-0560">Oxidoreductase</keyword>
<evidence type="ECO:0000256" key="1">
    <source>
        <dbReference type="ARBA" id="ARBA00023002"/>
    </source>
</evidence>
<dbReference type="AlphaFoldDB" id="A0A9P4IK63"/>
<protein>
    <submittedName>
        <fullName evidence="3">Clavaminate synthase-like protein</fullName>
    </submittedName>
</protein>
<evidence type="ECO:0000313" key="4">
    <source>
        <dbReference type="Proteomes" id="UP000799772"/>
    </source>
</evidence>
<dbReference type="GO" id="GO:0016491">
    <property type="term" value="F:oxidoreductase activity"/>
    <property type="evidence" value="ECO:0007669"/>
    <property type="project" value="UniProtKB-KW"/>
</dbReference>
<evidence type="ECO:0000313" key="3">
    <source>
        <dbReference type="EMBL" id="KAF2102644.1"/>
    </source>
</evidence>